<dbReference type="PANTHER" id="PTHR33365:SF7">
    <property type="entry name" value="TAT PATHWAY SIGNAL SEQUENCE"/>
    <property type="match status" value="1"/>
</dbReference>
<dbReference type="OrthoDB" id="3687641at2759"/>
<evidence type="ECO:0000313" key="2">
    <source>
        <dbReference type="EMBL" id="KAG9238954.1"/>
    </source>
</evidence>
<name>A0A9P7YS59_9HELO</name>
<dbReference type="GO" id="GO:0043386">
    <property type="term" value="P:mycotoxin biosynthetic process"/>
    <property type="evidence" value="ECO:0007669"/>
    <property type="project" value="InterPro"/>
</dbReference>
<proteinExistence type="inferred from homology"/>
<dbReference type="PANTHER" id="PTHR33365">
    <property type="entry name" value="YALI0B05434P"/>
    <property type="match status" value="1"/>
</dbReference>
<accession>A0A9P7YS59</accession>
<dbReference type="InterPro" id="IPR021765">
    <property type="entry name" value="UstYa-like"/>
</dbReference>
<dbReference type="AlphaFoldDB" id="A0A9P7YS59"/>
<comment type="similarity">
    <text evidence="1">Belongs to the ustYa family.</text>
</comment>
<comment type="caution">
    <text evidence="2">The sequence shown here is derived from an EMBL/GenBank/DDBJ whole genome shotgun (WGS) entry which is preliminary data.</text>
</comment>
<sequence length="156" mass="17851">MLEGGNMRITQSEMSLFNSSSVRMADGSGDHLAKMGFYHELHCLYKLKTHLYPSHYYPNATPAFMEEELEHLEHCIEWIRTAAVCRGDTTLTLFEWAGKDGEERLETKYPVPHMCYREDELLGWSRREKRMVDINVPGILEGPDGQGQSHLSSDGT</sequence>
<evidence type="ECO:0000313" key="3">
    <source>
        <dbReference type="Proteomes" id="UP000824998"/>
    </source>
</evidence>
<dbReference type="EMBL" id="MU251363">
    <property type="protein sequence ID" value="KAG9238954.1"/>
    <property type="molecule type" value="Genomic_DNA"/>
</dbReference>
<protein>
    <submittedName>
        <fullName evidence="2">Uncharacterized protein</fullName>
    </submittedName>
</protein>
<dbReference type="Pfam" id="PF11807">
    <property type="entry name" value="UstYa"/>
    <property type="match status" value="1"/>
</dbReference>
<organism evidence="2 3">
    <name type="scientific">Amylocarpus encephaloides</name>
    <dbReference type="NCBI Taxonomy" id="45428"/>
    <lineage>
        <taxon>Eukaryota</taxon>
        <taxon>Fungi</taxon>
        <taxon>Dikarya</taxon>
        <taxon>Ascomycota</taxon>
        <taxon>Pezizomycotina</taxon>
        <taxon>Leotiomycetes</taxon>
        <taxon>Helotiales</taxon>
        <taxon>Helotiales incertae sedis</taxon>
        <taxon>Amylocarpus</taxon>
    </lineage>
</organism>
<gene>
    <name evidence="2" type="ORF">BJ875DRAFT_449515</name>
</gene>
<dbReference type="Proteomes" id="UP000824998">
    <property type="component" value="Unassembled WGS sequence"/>
</dbReference>
<evidence type="ECO:0000256" key="1">
    <source>
        <dbReference type="ARBA" id="ARBA00035112"/>
    </source>
</evidence>
<reference evidence="2" key="1">
    <citation type="journal article" date="2021" name="IMA Fungus">
        <title>Genomic characterization of three marine fungi, including Emericellopsis atlantica sp. nov. with signatures of a generalist lifestyle and marine biomass degradation.</title>
        <authorList>
            <person name="Hagestad O.C."/>
            <person name="Hou L."/>
            <person name="Andersen J.H."/>
            <person name="Hansen E.H."/>
            <person name="Altermark B."/>
            <person name="Li C."/>
            <person name="Kuhnert E."/>
            <person name="Cox R.J."/>
            <person name="Crous P.W."/>
            <person name="Spatafora J.W."/>
            <person name="Lail K."/>
            <person name="Amirebrahimi M."/>
            <person name="Lipzen A."/>
            <person name="Pangilinan J."/>
            <person name="Andreopoulos W."/>
            <person name="Hayes R.D."/>
            <person name="Ng V."/>
            <person name="Grigoriev I.V."/>
            <person name="Jackson S.A."/>
            <person name="Sutton T.D.S."/>
            <person name="Dobson A.D.W."/>
            <person name="Rama T."/>
        </authorList>
    </citation>
    <scope>NUCLEOTIDE SEQUENCE</scope>
    <source>
        <strain evidence="2">TRa018bII</strain>
    </source>
</reference>
<keyword evidence="3" id="KW-1185">Reference proteome</keyword>